<sequence>MSSSAVSKQDLGVILIAAAINKSLKKHADDSENSKITIPIGGFLRELQSLTLGYTNRFTPNKNEQGISKHDLISTINSSKFSNFVEISNDRLVILAKPREYEETMKKIVLESAIRHSQSLIKQINDIGEEYRHKKTLGNVQPLQMTQAPQLDQKLREVEKDEAEDVVDEEKEEDEEEDEESKSEADKEDNEQSVTSPKLASDNELDVDVKDIESASNDKLVNESENANGKFEVKSDSQDNTIVARPEEESESLEEIAEVAQQAENIDELEQNEVPEVSDEPEIADSDDDEILEAPEVEEPAEDQDRSNEQAVSTHAKNVTHGESSGEKESMAVENDVVIEKLEHDSEVTAVKEEEVVSDAAATPKGLKSSGSTPEPTSARKRSGSPNTSSSGQRKRFQNIAVNLINSIQAHRYSSPFLQAVNKRDAHDYYDVIYEPKNLKGILKNIKLKAEPPEYQLVKQLERDIMLMFANCVMYNKSDEDLVKLTISMKNDVTNIFKMFEEAELDIK</sequence>
<dbReference type="GeneID" id="30984382"/>
<evidence type="ECO:0000313" key="5">
    <source>
        <dbReference type="EMBL" id="ODV78315.1"/>
    </source>
</evidence>
<evidence type="ECO:0000259" key="4">
    <source>
        <dbReference type="PROSITE" id="PS50014"/>
    </source>
</evidence>
<dbReference type="Proteomes" id="UP000094285">
    <property type="component" value="Unassembled WGS sequence"/>
</dbReference>
<accession>A0A1E4SFS7</accession>
<feature type="region of interest" description="Disordered" evidence="3">
    <location>
        <begin position="156"/>
        <end position="331"/>
    </location>
</feature>
<dbReference type="PROSITE" id="PS50014">
    <property type="entry name" value="BROMODOMAIN_2"/>
    <property type="match status" value="1"/>
</dbReference>
<evidence type="ECO:0000256" key="3">
    <source>
        <dbReference type="SAM" id="MobiDB-lite"/>
    </source>
</evidence>
<keyword evidence="6" id="KW-1185">Reference proteome</keyword>
<dbReference type="Pfam" id="PF00439">
    <property type="entry name" value="Bromodomain"/>
    <property type="match status" value="1"/>
</dbReference>
<gene>
    <name evidence="5" type="ORF">CANTADRAFT_53715</name>
</gene>
<feature type="compositionally biased region" description="Acidic residues" evidence="3">
    <location>
        <begin position="248"/>
        <end position="257"/>
    </location>
</feature>
<feature type="region of interest" description="Disordered" evidence="3">
    <location>
        <begin position="345"/>
        <end position="396"/>
    </location>
</feature>
<dbReference type="STRING" id="984487.A0A1E4SFS7"/>
<feature type="compositionally biased region" description="Polar residues" evidence="3">
    <location>
        <begin position="214"/>
        <end position="227"/>
    </location>
</feature>
<dbReference type="PANTHER" id="PTHR15398">
    <property type="entry name" value="BROMODOMAIN-CONTAINING PROTEIN 8"/>
    <property type="match status" value="1"/>
</dbReference>
<protein>
    <recommendedName>
        <fullName evidence="4">Bromo domain-containing protein</fullName>
    </recommendedName>
</protein>
<proteinExistence type="predicted"/>
<dbReference type="AlphaFoldDB" id="A0A1E4SFS7"/>
<feature type="compositionally biased region" description="Basic and acidic residues" evidence="3">
    <location>
        <begin position="345"/>
        <end position="355"/>
    </location>
</feature>
<organism evidence="5 6">
    <name type="scientific">Suhomyces tanzawaensis NRRL Y-17324</name>
    <dbReference type="NCBI Taxonomy" id="984487"/>
    <lineage>
        <taxon>Eukaryota</taxon>
        <taxon>Fungi</taxon>
        <taxon>Dikarya</taxon>
        <taxon>Ascomycota</taxon>
        <taxon>Saccharomycotina</taxon>
        <taxon>Pichiomycetes</taxon>
        <taxon>Debaryomycetaceae</taxon>
        <taxon>Suhomyces</taxon>
    </lineage>
</organism>
<dbReference type="OrthoDB" id="21449at2759"/>
<feature type="compositionally biased region" description="Acidic residues" evidence="3">
    <location>
        <begin position="265"/>
        <end position="302"/>
    </location>
</feature>
<dbReference type="SUPFAM" id="SSF47370">
    <property type="entry name" value="Bromodomain"/>
    <property type="match status" value="1"/>
</dbReference>
<dbReference type="GO" id="GO:0035267">
    <property type="term" value="C:NuA4 histone acetyltransferase complex"/>
    <property type="evidence" value="ECO:0007669"/>
    <property type="project" value="TreeGrafter"/>
</dbReference>
<dbReference type="Gene3D" id="1.20.920.10">
    <property type="entry name" value="Bromodomain-like"/>
    <property type="match status" value="1"/>
</dbReference>
<feature type="compositionally biased region" description="Acidic residues" evidence="3">
    <location>
        <begin position="160"/>
        <end position="191"/>
    </location>
</feature>
<reference evidence="6" key="1">
    <citation type="submission" date="2016-05" db="EMBL/GenBank/DDBJ databases">
        <title>Comparative genomics of biotechnologically important yeasts.</title>
        <authorList>
            <consortium name="DOE Joint Genome Institute"/>
            <person name="Riley R."/>
            <person name="Haridas S."/>
            <person name="Wolfe K.H."/>
            <person name="Lopes M.R."/>
            <person name="Hittinger C.T."/>
            <person name="Goker M."/>
            <person name="Salamov A."/>
            <person name="Wisecaver J."/>
            <person name="Long T.M."/>
            <person name="Aerts A.L."/>
            <person name="Barry K."/>
            <person name="Choi C."/>
            <person name="Clum A."/>
            <person name="Coughlan A.Y."/>
            <person name="Deshpande S."/>
            <person name="Douglass A.P."/>
            <person name="Hanson S.J."/>
            <person name="Klenk H.-P."/>
            <person name="Labutti K."/>
            <person name="Lapidus A."/>
            <person name="Lindquist E."/>
            <person name="Lipzen A."/>
            <person name="Meier-Kolthoff J.P."/>
            <person name="Ohm R.A."/>
            <person name="Otillar R.P."/>
            <person name="Pangilinan J."/>
            <person name="Peng Y."/>
            <person name="Rokas A."/>
            <person name="Rosa C.A."/>
            <person name="Scheuner C."/>
            <person name="Sibirny A.A."/>
            <person name="Slot J.C."/>
            <person name="Stielow J.B."/>
            <person name="Sun H."/>
            <person name="Kurtzman C.P."/>
            <person name="Blackwell M."/>
            <person name="Grigoriev I.V."/>
            <person name="Jeffries T.W."/>
        </authorList>
    </citation>
    <scope>NUCLEOTIDE SEQUENCE [LARGE SCALE GENOMIC DNA]</scope>
    <source>
        <strain evidence="6">NRRL Y-17324</strain>
    </source>
</reference>
<evidence type="ECO:0000313" key="6">
    <source>
        <dbReference type="Proteomes" id="UP000094285"/>
    </source>
</evidence>
<dbReference type="PANTHER" id="PTHR15398:SF4">
    <property type="entry name" value="BROMODOMAIN-CONTAINING PROTEIN 8 ISOFORM X1"/>
    <property type="match status" value="1"/>
</dbReference>
<feature type="compositionally biased region" description="Polar residues" evidence="3">
    <location>
        <begin position="309"/>
        <end position="323"/>
    </location>
</feature>
<dbReference type="SMART" id="SM00297">
    <property type="entry name" value="BROMO"/>
    <property type="match status" value="1"/>
</dbReference>
<dbReference type="InterPro" id="IPR036427">
    <property type="entry name" value="Bromodomain-like_sf"/>
</dbReference>
<dbReference type="RefSeq" id="XP_020063437.1">
    <property type="nucleotide sequence ID" value="XM_020210246.1"/>
</dbReference>
<feature type="domain" description="Bromo" evidence="4">
    <location>
        <begin position="409"/>
        <end position="483"/>
    </location>
</feature>
<dbReference type="PRINTS" id="PR00503">
    <property type="entry name" value="BROMODOMAIN"/>
</dbReference>
<evidence type="ECO:0000256" key="2">
    <source>
        <dbReference type="PROSITE-ProRule" id="PRU00035"/>
    </source>
</evidence>
<dbReference type="EMBL" id="KV453913">
    <property type="protein sequence ID" value="ODV78315.1"/>
    <property type="molecule type" value="Genomic_DNA"/>
</dbReference>
<keyword evidence="1 2" id="KW-0103">Bromodomain</keyword>
<dbReference type="InterPro" id="IPR001487">
    <property type="entry name" value="Bromodomain"/>
</dbReference>
<name>A0A1E4SFS7_9ASCO</name>
<dbReference type="GO" id="GO:0006325">
    <property type="term" value="P:chromatin organization"/>
    <property type="evidence" value="ECO:0007669"/>
    <property type="project" value="UniProtKB-ARBA"/>
</dbReference>
<evidence type="ECO:0000256" key="1">
    <source>
        <dbReference type="ARBA" id="ARBA00023117"/>
    </source>
</evidence>